<dbReference type="AlphaFoldDB" id="A0AAD1T685"/>
<feature type="compositionally biased region" description="Polar residues" evidence="1">
    <location>
        <begin position="24"/>
        <end position="37"/>
    </location>
</feature>
<evidence type="ECO:0000313" key="3">
    <source>
        <dbReference type="Proteomes" id="UP001295444"/>
    </source>
</evidence>
<name>A0AAD1T685_PELCU</name>
<protein>
    <submittedName>
        <fullName evidence="2">Uncharacterized protein</fullName>
    </submittedName>
</protein>
<proteinExistence type="predicted"/>
<dbReference type="EMBL" id="OW240921">
    <property type="protein sequence ID" value="CAH2319451.1"/>
    <property type="molecule type" value="Genomic_DNA"/>
</dbReference>
<feature type="region of interest" description="Disordered" evidence="1">
    <location>
        <begin position="1"/>
        <end position="115"/>
    </location>
</feature>
<keyword evidence="3" id="KW-1185">Reference proteome</keyword>
<accession>A0AAD1T685</accession>
<sequence>MSPSKQMKLTEPFRQERKDRHNAQQDGANSATESPMSEGTLEPDLTPDTLRDKPVTKKKPVSLNNGPDERVSYYNKDPPQPQNPNEAMAEWLPAHSFGTRAVSPAQASSSRDHRN</sequence>
<evidence type="ECO:0000256" key="1">
    <source>
        <dbReference type="SAM" id="MobiDB-lite"/>
    </source>
</evidence>
<reference evidence="2" key="1">
    <citation type="submission" date="2022-03" db="EMBL/GenBank/DDBJ databases">
        <authorList>
            <person name="Alioto T."/>
            <person name="Alioto T."/>
            <person name="Gomez Garrido J."/>
        </authorList>
    </citation>
    <scope>NUCLEOTIDE SEQUENCE</scope>
</reference>
<evidence type="ECO:0000313" key="2">
    <source>
        <dbReference type="EMBL" id="CAH2319451.1"/>
    </source>
</evidence>
<organism evidence="2 3">
    <name type="scientific">Pelobates cultripes</name>
    <name type="common">Western spadefoot toad</name>
    <dbReference type="NCBI Taxonomy" id="61616"/>
    <lineage>
        <taxon>Eukaryota</taxon>
        <taxon>Metazoa</taxon>
        <taxon>Chordata</taxon>
        <taxon>Craniata</taxon>
        <taxon>Vertebrata</taxon>
        <taxon>Euteleostomi</taxon>
        <taxon>Amphibia</taxon>
        <taxon>Batrachia</taxon>
        <taxon>Anura</taxon>
        <taxon>Pelobatoidea</taxon>
        <taxon>Pelobatidae</taxon>
        <taxon>Pelobates</taxon>
    </lineage>
</organism>
<dbReference type="Proteomes" id="UP001295444">
    <property type="component" value="Chromosome 10"/>
</dbReference>
<feature type="compositionally biased region" description="Basic and acidic residues" evidence="1">
    <location>
        <begin position="11"/>
        <end position="23"/>
    </location>
</feature>
<gene>
    <name evidence="2" type="ORF">PECUL_23A038042</name>
</gene>